<proteinExistence type="inferred from homology"/>
<dbReference type="Pfam" id="PF07715">
    <property type="entry name" value="Plug"/>
    <property type="match status" value="1"/>
</dbReference>
<dbReference type="PROSITE" id="PS51257">
    <property type="entry name" value="PROKAR_LIPOPROTEIN"/>
    <property type="match status" value="1"/>
</dbReference>
<dbReference type="GO" id="GO:0009279">
    <property type="term" value="C:cell outer membrane"/>
    <property type="evidence" value="ECO:0007669"/>
    <property type="project" value="UniProtKB-SubCell"/>
</dbReference>
<keyword evidence="1" id="KW-1134">Transmembrane beta strand</keyword>
<sequence>MKKLVSVLLIAAIVILGSCGTLKKSNASSNSTSLNDELKDRNRANISLLQRITQMRGVVLHNNLPVINKTANSFASAGNQEPLYVLNNQVIGNSFHSINEIIENYNVKKITILTGADAASYGSQGSNGVIKIVSY</sequence>
<reference evidence="4" key="1">
    <citation type="submission" date="2017-02" db="EMBL/GenBank/DDBJ databases">
        <authorList>
            <person name="Varghese N."/>
            <person name="Submissions S."/>
        </authorList>
    </citation>
    <scope>NUCLEOTIDE SEQUENCE [LARGE SCALE GENOMIC DNA]</scope>
    <source>
        <strain evidence="4">DSM 23546</strain>
    </source>
</reference>
<evidence type="ECO:0000259" key="2">
    <source>
        <dbReference type="Pfam" id="PF07715"/>
    </source>
</evidence>
<keyword evidence="1" id="KW-0472">Membrane</keyword>
<keyword evidence="1" id="KW-0998">Cell outer membrane</keyword>
<dbReference type="Gene3D" id="2.170.130.10">
    <property type="entry name" value="TonB-dependent receptor, plug domain"/>
    <property type="match status" value="1"/>
</dbReference>
<gene>
    <name evidence="3" type="ORF">SAMN05660866_02015</name>
</gene>
<dbReference type="PROSITE" id="PS52016">
    <property type="entry name" value="TONB_DEPENDENT_REC_3"/>
    <property type="match status" value="1"/>
</dbReference>
<dbReference type="STRING" id="561365.SAMN05660866_02015"/>
<comment type="similarity">
    <text evidence="1">Belongs to the TonB-dependent receptor family.</text>
</comment>
<dbReference type="SUPFAM" id="SSF56935">
    <property type="entry name" value="Porins"/>
    <property type="match status" value="1"/>
</dbReference>
<dbReference type="InterPro" id="IPR039426">
    <property type="entry name" value="TonB-dep_rcpt-like"/>
</dbReference>
<dbReference type="EMBL" id="FUYL01000005">
    <property type="protein sequence ID" value="SKB53256.1"/>
    <property type="molecule type" value="Genomic_DNA"/>
</dbReference>
<evidence type="ECO:0000313" key="3">
    <source>
        <dbReference type="EMBL" id="SKB53256.1"/>
    </source>
</evidence>
<keyword evidence="3" id="KW-0675">Receptor</keyword>
<dbReference type="Proteomes" id="UP000190339">
    <property type="component" value="Unassembled WGS sequence"/>
</dbReference>
<dbReference type="OrthoDB" id="982809at2"/>
<keyword evidence="1" id="KW-0813">Transport</keyword>
<keyword evidence="4" id="KW-1185">Reference proteome</keyword>
<dbReference type="InterPro" id="IPR037066">
    <property type="entry name" value="Plug_dom_sf"/>
</dbReference>
<name>A0A1T5C1H3_9FLAO</name>
<accession>A0A1T5C1H3</accession>
<comment type="subcellular location">
    <subcellularLocation>
        <location evidence="1">Cell outer membrane</location>
        <topology evidence="1">Multi-pass membrane protein</topology>
    </subcellularLocation>
</comment>
<evidence type="ECO:0000313" key="4">
    <source>
        <dbReference type="Proteomes" id="UP000190339"/>
    </source>
</evidence>
<protein>
    <submittedName>
        <fullName evidence="3">TonB-dependent Receptor Plug Domain</fullName>
    </submittedName>
</protein>
<organism evidence="3 4">
    <name type="scientific">Maribacter arcticus</name>
    <dbReference type="NCBI Taxonomy" id="561365"/>
    <lineage>
        <taxon>Bacteria</taxon>
        <taxon>Pseudomonadati</taxon>
        <taxon>Bacteroidota</taxon>
        <taxon>Flavobacteriia</taxon>
        <taxon>Flavobacteriales</taxon>
        <taxon>Flavobacteriaceae</taxon>
        <taxon>Maribacter</taxon>
    </lineage>
</organism>
<feature type="domain" description="TonB-dependent receptor plug" evidence="2">
    <location>
        <begin position="31"/>
        <end position="129"/>
    </location>
</feature>
<dbReference type="InterPro" id="IPR012910">
    <property type="entry name" value="Plug_dom"/>
</dbReference>
<evidence type="ECO:0000256" key="1">
    <source>
        <dbReference type="PROSITE-ProRule" id="PRU01360"/>
    </source>
</evidence>
<dbReference type="RefSeq" id="WP_079512470.1">
    <property type="nucleotide sequence ID" value="NZ_FUYL01000005.1"/>
</dbReference>
<keyword evidence="1" id="KW-0812">Transmembrane</keyword>
<dbReference type="AlphaFoldDB" id="A0A1T5C1H3"/>